<evidence type="ECO:0000313" key="3">
    <source>
        <dbReference type="Proteomes" id="UP001143364"/>
    </source>
</evidence>
<dbReference type="InterPro" id="IPR001387">
    <property type="entry name" value="Cro/C1-type_HTH"/>
</dbReference>
<dbReference type="GO" id="GO:0003677">
    <property type="term" value="F:DNA binding"/>
    <property type="evidence" value="ECO:0007669"/>
    <property type="project" value="InterPro"/>
</dbReference>
<protein>
    <recommendedName>
        <fullName evidence="1">HTH cro/C1-type domain-containing protein</fullName>
    </recommendedName>
</protein>
<keyword evidence="3" id="KW-1185">Reference proteome</keyword>
<dbReference type="Gene3D" id="1.10.260.40">
    <property type="entry name" value="lambda repressor-like DNA-binding domains"/>
    <property type="match status" value="1"/>
</dbReference>
<proteinExistence type="predicted"/>
<name>A0A9W6JI90_9HYPH</name>
<dbReference type="PROSITE" id="PS50943">
    <property type="entry name" value="HTH_CROC1"/>
    <property type="match status" value="1"/>
</dbReference>
<accession>A0A9W6JI90</accession>
<comment type="caution">
    <text evidence="2">The sequence shown here is derived from an EMBL/GenBank/DDBJ whole genome shotgun (WGS) entry which is preliminary data.</text>
</comment>
<feature type="domain" description="HTH cro/C1-type" evidence="1">
    <location>
        <begin position="32"/>
        <end position="61"/>
    </location>
</feature>
<reference evidence="2" key="2">
    <citation type="submission" date="2023-01" db="EMBL/GenBank/DDBJ databases">
        <authorList>
            <person name="Sun Q."/>
            <person name="Evtushenko L."/>
        </authorList>
    </citation>
    <scope>NUCLEOTIDE SEQUENCE</scope>
    <source>
        <strain evidence="2">VKM B-2555</strain>
    </source>
</reference>
<dbReference type="SUPFAM" id="SSF47413">
    <property type="entry name" value="lambda repressor-like DNA-binding domains"/>
    <property type="match status" value="1"/>
</dbReference>
<organism evidence="2 3">
    <name type="scientific">Methylopila jiangsuensis</name>
    <dbReference type="NCBI Taxonomy" id="586230"/>
    <lineage>
        <taxon>Bacteria</taxon>
        <taxon>Pseudomonadati</taxon>
        <taxon>Pseudomonadota</taxon>
        <taxon>Alphaproteobacteria</taxon>
        <taxon>Hyphomicrobiales</taxon>
        <taxon>Methylopilaceae</taxon>
        <taxon>Methylopila</taxon>
    </lineage>
</organism>
<sequence length="103" mass="10906">MVHCSEVTCLIQLEQWLTVLIRSIGLARPEQLRAARALLGLSQPEVAERANVSSMTVKRAEGSGKPPASAEAMAAIRAALEAAGVIFVDENGEGPGVRLRKGK</sequence>
<dbReference type="InterPro" id="IPR010982">
    <property type="entry name" value="Lambda_DNA-bd_dom_sf"/>
</dbReference>
<dbReference type="AlphaFoldDB" id="A0A9W6JI90"/>
<dbReference type="Proteomes" id="UP001143364">
    <property type="component" value="Unassembled WGS sequence"/>
</dbReference>
<dbReference type="CDD" id="cd00093">
    <property type="entry name" value="HTH_XRE"/>
    <property type="match status" value="1"/>
</dbReference>
<reference evidence="2" key="1">
    <citation type="journal article" date="2014" name="Int. J. Syst. Evol. Microbiol.">
        <title>Complete genome sequence of Corynebacterium casei LMG S-19264T (=DSM 44701T), isolated from a smear-ripened cheese.</title>
        <authorList>
            <consortium name="US DOE Joint Genome Institute (JGI-PGF)"/>
            <person name="Walter F."/>
            <person name="Albersmeier A."/>
            <person name="Kalinowski J."/>
            <person name="Ruckert C."/>
        </authorList>
    </citation>
    <scope>NUCLEOTIDE SEQUENCE</scope>
    <source>
        <strain evidence="2">VKM B-2555</strain>
    </source>
</reference>
<gene>
    <name evidence="2" type="ORF">GCM10008171_19520</name>
</gene>
<evidence type="ECO:0000313" key="2">
    <source>
        <dbReference type="EMBL" id="GLK76698.1"/>
    </source>
</evidence>
<dbReference type="EMBL" id="BSFK01000010">
    <property type="protein sequence ID" value="GLK76698.1"/>
    <property type="molecule type" value="Genomic_DNA"/>
</dbReference>
<evidence type="ECO:0000259" key="1">
    <source>
        <dbReference type="PROSITE" id="PS50943"/>
    </source>
</evidence>